<evidence type="ECO:0000313" key="4">
    <source>
        <dbReference type="Proteomes" id="UP001139485"/>
    </source>
</evidence>
<feature type="region of interest" description="Disordered" evidence="1">
    <location>
        <begin position="390"/>
        <end position="413"/>
    </location>
</feature>
<dbReference type="Proteomes" id="UP001139485">
    <property type="component" value="Unassembled WGS sequence"/>
</dbReference>
<dbReference type="Pfam" id="PF13556">
    <property type="entry name" value="HTH_30"/>
    <property type="match status" value="1"/>
</dbReference>
<evidence type="ECO:0000313" key="3">
    <source>
        <dbReference type="EMBL" id="MCM0619490.1"/>
    </source>
</evidence>
<dbReference type="Gene3D" id="3.30.450.40">
    <property type="match status" value="1"/>
</dbReference>
<dbReference type="SUPFAM" id="SSF55781">
    <property type="entry name" value="GAF domain-like"/>
    <property type="match status" value="1"/>
</dbReference>
<gene>
    <name evidence="3" type="ORF">M8330_04160</name>
</gene>
<dbReference type="PANTHER" id="PTHR33744">
    <property type="entry name" value="CARBOHYDRATE DIACID REGULATOR"/>
    <property type="match status" value="1"/>
</dbReference>
<comment type="caution">
    <text evidence="3">The sequence shown here is derived from an EMBL/GenBank/DDBJ whole genome shotgun (WGS) entry which is preliminary data.</text>
</comment>
<dbReference type="InterPro" id="IPR051448">
    <property type="entry name" value="CdaR-like_regulators"/>
</dbReference>
<dbReference type="InterPro" id="IPR003018">
    <property type="entry name" value="GAF"/>
</dbReference>
<reference evidence="3" key="1">
    <citation type="submission" date="2022-05" db="EMBL/GenBank/DDBJ databases">
        <authorList>
            <person name="Tuo L."/>
        </authorList>
    </citation>
    <scope>NUCLEOTIDE SEQUENCE</scope>
    <source>
        <strain evidence="3">BSK12Z-4</strain>
    </source>
</reference>
<sequence>MLVTPAPTFLDLLVDGAPLSRFDELLGADPDPETRRRRDLALTLRDLMARRGAREAELLALYETAGDLTAIRDVDTILAAIVRRARQLLHADMTYLSLNEADEGGGASYMKVTDGALTAEFRRLRLPLGTGLLGLVAQTGQPYFTSDYQHDERFVHRREIDDAVGGELIRAILGVPLLVDGRVIGTLLATHRTVRRFPPEEVSLLTSFAAHAAVALENARLFVELDEAHHRLREHARGVEQAARAHDRLTRVLLHGGDLADVVTTLAEALDGRLTILDDGGALLAGSGPVPADWPSADLVARAGQAGRAVVVPAPAVVVAPAMAGPDHLATLVLEVSEQLTEAGTRTLERGAMAAALVLLGDRAAEAAEERLGWALLADVLAGPGLDPLATGGSGAAAPEEHDGDRARRRQRARRHRVLLDQGCVVAVAEVEGLDRAATARVAGRVARDLHGLVGEQHGRLVLLATGPGLEPLRVGERLREALASALTDPEGSVTVGVVEGPADPVGPGVAEAVAEADGCLRAQLALGRTGTVVDPAGLGVARLLLGRSGPEELDAFVSRVLGPVLEHDEARGSDLRTTLEAWFAAGGRAPAAARSLHVHANTVAQRLARVDALLGERWREPEHALDLQLALRVRRLRT</sequence>
<dbReference type="PANTHER" id="PTHR33744:SF1">
    <property type="entry name" value="DNA-BINDING TRANSCRIPTIONAL ACTIVATOR ADER"/>
    <property type="match status" value="1"/>
</dbReference>
<dbReference type="EMBL" id="JAMOIL010000003">
    <property type="protein sequence ID" value="MCM0619490.1"/>
    <property type="molecule type" value="Genomic_DNA"/>
</dbReference>
<name>A0A9X2D5L6_9ACTN</name>
<feature type="domain" description="GAF" evidence="2">
    <location>
        <begin position="73"/>
        <end position="226"/>
    </location>
</feature>
<dbReference type="InterPro" id="IPR042070">
    <property type="entry name" value="PucR_C-HTH_sf"/>
</dbReference>
<dbReference type="SMART" id="SM00065">
    <property type="entry name" value="GAF"/>
    <property type="match status" value="1"/>
</dbReference>
<dbReference type="Gene3D" id="1.10.10.2840">
    <property type="entry name" value="PucR C-terminal helix-turn-helix domain"/>
    <property type="match status" value="1"/>
</dbReference>
<dbReference type="Pfam" id="PF01590">
    <property type="entry name" value="GAF"/>
    <property type="match status" value="1"/>
</dbReference>
<dbReference type="AlphaFoldDB" id="A0A9X2D5L6"/>
<protein>
    <submittedName>
        <fullName evidence="3">GAF domain-containing protein</fullName>
    </submittedName>
</protein>
<evidence type="ECO:0000256" key="1">
    <source>
        <dbReference type="SAM" id="MobiDB-lite"/>
    </source>
</evidence>
<dbReference type="InterPro" id="IPR025736">
    <property type="entry name" value="PucR_C-HTH_dom"/>
</dbReference>
<accession>A0A9X2D5L6</accession>
<keyword evidence="4" id="KW-1185">Reference proteome</keyword>
<evidence type="ECO:0000259" key="2">
    <source>
        <dbReference type="SMART" id="SM00065"/>
    </source>
</evidence>
<dbReference type="RefSeq" id="WP_250826308.1">
    <property type="nucleotide sequence ID" value="NZ_JAMOIL010000003.1"/>
</dbReference>
<dbReference type="InterPro" id="IPR029016">
    <property type="entry name" value="GAF-like_dom_sf"/>
</dbReference>
<proteinExistence type="predicted"/>
<organism evidence="3 4">
    <name type="scientific">Nocardioides bruguierae</name>
    <dbReference type="NCBI Taxonomy" id="2945102"/>
    <lineage>
        <taxon>Bacteria</taxon>
        <taxon>Bacillati</taxon>
        <taxon>Actinomycetota</taxon>
        <taxon>Actinomycetes</taxon>
        <taxon>Propionibacteriales</taxon>
        <taxon>Nocardioidaceae</taxon>
        <taxon>Nocardioides</taxon>
    </lineage>
</organism>